<sequence length="167" mass="18671">MKLILILCLCCFFEQEILAQTTPLIRSTTGVAGGSEVVSNGESSYLIQQSFGQQSVIGTQGANNYTLRQGFIQPNILSLIKDKELPVSFKMMVYPTPFDEQITLAFNEDIKSEVKVSIFNVLGAQVFAIDCKPKQKISIKLNQLPSGQYFLKAITNKKQFLRKVLKK</sequence>
<organism evidence="3 4">
    <name type="scientific">Thalassobellus suaedae</name>
    <dbReference type="NCBI Taxonomy" id="3074124"/>
    <lineage>
        <taxon>Bacteria</taxon>
        <taxon>Pseudomonadati</taxon>
        <taxon>Bacteroidota</taxon>
        <taxon>Flavobacteriia</taxon>
        <taxon>Flavobacteriales</taxon>
        <taxon>Flavobacteriaceae</taxon>
        <taxon>Thalassobellus</taxon>
    </lineage>
</organism>
<reference evidence="3 4" key="1">
    <citation type="submission" date="2023-09" db="EMBL/GenBank/DDBJ databases">
        <title>Thalassobella suaedae gen. nov., sp. nov., a marine bacterium of the family Flavobacteriaceae isolated from a halophyte Suaeda japonica.</title>
        <authorList>
            <person name="Lee S.Y."/>
            <person name="Hwang C.Y."/>
        </authorList>
    </citation>
    <scope>NUCLEOTIDE SEQUENCE [LARGE SCALE GENOMIC DNA]</scope>
    <source>
        <strain evidence="3 4">HL-DH14</strain>
    </source>
</reference>
<dbReference type="Proteomes" id="UP001302806">
    <property type="component" value="Chromosome"/>
</dbReference>
<evidence type="ECO:0000313" key="4">
    <source>
        <dbReference type="Proteomes" id="UP001302806"/>
    </source>
</evidence>
<dbReference type="RefSeq" id="WP_415865691.1">
    <property type="nucleotide sequence ID" value="NZ_CP134537.1"/>
</dbReference>
<dbReference type="NCBIfam" id="TIGR04183">
    <property type="entry name" value="Por_Secre_tail"/>
    <property type="match status" value="1"/>
</dbReference>
<dbReference type="InterPro" id="IPR026444">
    <property type="entry name" value="Secre_tail"/>
</dbReference>
<name>A0ABY9XTN1_9FLAO</name>
<dbReference type="Pfam" id="PF18962">
    <property type="entry name" value="Por_Secre_tail"/>
    <property type="match status" value="1"/>
</dbReference>
<feature type="domain" description="Secretion system C-terminal sorting" evidence="2">
    <location>
        <begin position="93"/>
        <end position="164"/>
    </location>
</feature>
<evidence type="ECO:0000256" key="1">
    <source>
        <dbReference type="ARBA" id="ARBA00022729"/>
    </source>
</evidence>
<keyword evidence="1" id="KW-0732">Signal</keyword>
<proteinExistence type="predicted"/>
<evidence type="ECO:0000259" key="2">
    <source>
        <dbReference type="Pfam" id="PF18962"/>
    </source>
</evidence>
<accession>A0ABY9XTN1</accession>
<dbReference type="EMBL" id="CP134537">
    <property type="protein sequence ID" value="WNH09172.1"/>
    <property type="molecule type" value="Genomic_DNA"/>
</dbReference>
<gene>
    <name evidence="3" type="ORF">RHP51_19505</name>
</gene>
<protein>
    <submittedName>
        <fullName evidence="3">T9SS type A sorting domain-containing protein</fullName>
    </submittedName>
</protein>
<evidence type="ECO:0000313" key="3">
    <source>
        <dbReference type="EMBL" id="WNH09172.1"/>
    </source>
</evidence>